<protein>
    <submittedName>
        <fullName evidence="2">GNAT family N-acetyltransferase</fullName>
    </submittedName>
</protein>
<organism evidence="2 3">
    <name type="scientific">Xanthomonas chitinilytica</name>
    <dbReference type="NCBI Taxonomy" id="2989819"/>
    <lineage>
        <taxon>Bacteria</taxon>
        <taxon>Pseudomonadati</taxon>
        <taxon>Pseudomonadota</taxon>
        <taxon>Gammaproteobacteria</taxon>
        <taxon>Lysobacterales</taxon>
        <taxon>Lysobacteraceae</taxon>
        <taxon>Xanthomonas</taxon>
    </lineage>
</organism>
<keyword evidence="3" id="KW-1185">Reference proteome</keyword>
<comment type="caution">
    <text evidence="2">The sequence shown here is derived from an EMBL/GenBank/DDBJ whole genome shotgun (WGS) entry which is preliminary data.</text>
</comment>
<evidence type="ECO:0000313" key="3">
    <source>
        <dbReference type="Proteomes" id="UP001209922"/>
    </source>
</evidence>
<sequence>MSFIVPLNEELAKFVANLDVEDAQREFIGDLSSTLNKVSDRFTGHVILHDGQPAGFFIIDLDYPEQRDFADKGSVGLRSFFIAAPHQGKGLARRALRELGQYLVAQHIEAGKVFLTVNCRNAAAAALYRKQGFRDDGLLYFGGPCGPQHIMQMPLA</sequence>
<dbReference type="Proteomes" id="UP001209922">
    <property type="component" value="Unassembled WGS sequence"/>
</dbReference>
<dbReference type="Gene3D" id="3.40.630.30">
    <property type="match status" value="1"/>
</dbReference>
<accession>A0ABT3JTL7</accession>
<feature type="domain" description="N-acetyltransferase" evidence="1">
    <location>
        <begin position="2"/>
        <end position="156"/>
    </location>
</feature>
<dbReference type="InterPro" id="IPR016181">
    <property type="entry name" value="Acyl_CoA_acyltransferase"/>
</dbReference>
<dbReference type="Pfam" id="PF00583">
    <property type="entry name" value="Acetyltransf_1"/>
    <property type="match status" value="1"/>
</dbReference>
<proteinExistence type="predicted"/>
<evidence type="ECO:0000259" key="1">
    <source>
        <dbReference type="PROSITE" id="PS51186"/>
    </source>
</evidence>
<name>A0ABT3JTL7_9XANT</name>
<dbReference type="SUPFAM" id="SSF55729">
    <property type="entry name" value="Acyl-CoA N-acyltransferases (Nat)"/>
    <property type="match status" value="1"/>
</dbReference>
<reference evidence="2 3" key="1">
    <citation type="submission" date="2022-10" db="EMBL/GenBank/DDBJ databases">
        <title>Xanthomonas sp. H13-6.</title>
        <authorList>
            <person name="Liu X."/>
            <person name="Deng Z."/>
            <person name="Jiang Y."/>
            <person name="Yu T."/>
            <person name="Ai J."/>
        </authorList>
    </citation>
    <scope>NUCLEOTIDE SEQUENCE [LARGE SCALE GENOMIC DNA]</scope>
    <source>
        <strain evidence="2 3">H13-6</strain>
    </source>
</reference>
<dbReference type="PROSITE" id="PS51186">
    <property type="entry name" value="GNAT"/>
    <property type="match status" value="1"/>
</dbReference>
<gene>
    <name evidence="2" type="ORF">OK345_04860</name>
</gene>
<dbReference type="InterPro" id="IPR000182">
    <property type="entry name" value="GNAT_dom"/>
</dbReference>
<dbReference type="RefSeq" id="WP_265126799.1">
    <property type="nucleotide sequence ID" value="NZ_JAPCHY010000003.1"/>
</dbReference>
<evidence type="ECO:0000313" key="2">
    <source>
        <dbReference type="EMBL" id="MCW4471839.1"/>
    </source>
</evidence>
<dbReference type="EMBL" id="JAPCHY010000003">
    <property type="protein sequence ID" value="MCW4471839.1"/>
    <property type="molecule type" value="Genomic_DNA"/>
</dbReference>
<dbReference type="CDD" id="cd04301">
    <property type="entry name" value="NAT_SF"/>
    <property type="match status" value="1"/>
</dbReference>